<dbReference type="RefSeq" id="WP_154769207.1">
    <property type="nucleotide sequence ID" value="NZ_WLYK01000005.1"/>
</dbReference>
<dbReference type="EMBL" id="WLYK01000005">
    <property type="protein sequence ID" value="MTD15258.1"/>
    <property type="molecule type" value="Genomic_DNA"/>
</dbReference>
<evidence type="ECO:0000256" key="1">
    <source>
        <dbReference type="SAM" id="MobiDB-lite"/>
    </source>
</evidence>
<proteinExistence type="predicted"/>
<organism evidence="2 3">
    <name type="scientific">Nakamurella alba</name>
    <dbReference type="NCBI Taxonomy" id="2665158"/>
    <lineage>
        <taxon>Bacteria</taxon>
        <taxon>Bacillati</taxon>
        <taxon>Actinomycetota</taxon>
        <taxon>Actinomycetes</taxon>
        <taxon>Nakamurellales</taxon>
        <taxon>Nakamurellaceae</taxon>
        <taxon>Nakamurella</taxon>
    </lineage>
</organism>
<feature type="region of interest" description="Disordered" evidence="1">
    <location>
        <begin position="206"/>
        <end position="264"/>
    </location>
</feature>
<comment type="caution">
    <text evidence="2">The sequence shown here is derived from an EMBL/GenBank/DDBJ whole genome shotgun (WGS) entry which is preliminary data.</text>
</comment>
<protein>
    <submittedName>
        <fullName evidence="2">Uncharacterized protein</fullName>
    </submittedName>
</protein>
<sequence length="264" mass="27138">MRIGELPAEHVELDPAAPRPPFPLWMRLPAEWSLLDTNPATWQRSAEELVRTSFGGGKLPAAERRGVLSVLEDLVADCQRAGSALNLVTVGRLKAGTAFSAGIHVAFAGDERPATLGRVQDVLSRSGTTTEIGTASGPALLHRDRSTMVVPGTATIAALTNLQIFLPFAGTTWTAVLSTSSAFDELTPRLEALVREMAAGIRRTATDADGSDGVAVDGVEPAGDGSGEAGSDLAGAVPDAGGPGEPMVERAIGAPVAERPGAAS</sequence>
<dbReference type="Proteomes" id="UP000460221">
    <property type="component" value="Unassembled WGS sequence"/>
</dbReference>
<gene>
    <name evidence="2" type="ORF">GIS00_15050</name>
</gene>
<keyword evidence="3" id="KW-1185">Reference proteome</keyword>
<feature type="compositionally biased region" description="Low complexity" evidence="1">
    <location>
        <begin position="207"/>
        <end position="219"/>
    </location>
</feature>
<reference evidence="2 3" key="1">
    <citation type="submission" date="2019-11" db="EMBL/GenBank/DDBJ databases">
        <authorList>
            <person name="Jiang L.-Q."/>
        </authorList>
    </citation>
    <scope>NUCLEOTIDE SEQUENCE [LARGE SCALE GENOMIC DNA]</scope>
    <source>
        <strain evidence="2 3">YIM 132087</strain>
    </source>
</reference>
<evidence type="ECO:0000313" key="3">
    <source>
        <dbReference type="Proteomes" id="UP000460221"/>
    </source>
</evidence>
<evidence type="ECO:0000313" key="2">
    <source>
        <dbReference type="EMBL" id="MTD15258.1"/>
    </source>
</evidence>
<accession>A0A7K1FMB5</accession>
<dbReference type="AlphaFoldDB" id="A0A7K1FMB5"/>
<name>A0A7K1FMB5_9ACTN</name>